<comment type="caution">
    <text evidence="3">The sequence shown here is derived from an EMBL/GenBank/DDBJ whole genome shotgun (WGS) entry which is preliminary data.</text>
</comment>
<evidence type="ECO:0000313" key="4">
    <source>
        <dbReference type="Proteomes" id="UP001233999"/>
    </source>
</evidence>
<feature type="region of interest" description="Disordered" evidence="1">
    <location>
        <begin position="1"/>
        <end position="22"/>
    </location>
</feature>
<name>A0AAD8AEH9_DIPPU</name>
<keyword evidence="4" id="KW-1185">Reference proteome</keyword>
<dbReference type="GO" id="GO:0005634">
    <property type="term" value="C:nucleus"/>
    <property type="evidence" value="ECO:0007669"/>
    <property type="project" value="TreeGrafter"/>
</dbReference>
<dbReference type="PANTHER" id="PTHR18834">
    <property type="entry name" value="STEROID RECEPTOR RNA ACTIVATOR 1"/>
    <property type="match status" value="1"/>
</dbReference>
<dbReference type="PANTHER" id="PTHR18834:SF2">
    <property type="entry name" value="STEROID RECEPTOR RNA ACTIVATOR 1"/>
    <property type="match status" value="1"/>
</dbReference>
<dbReference type="Gene3D" id="1.20.940.10">
    <property type="entry name" value="Functional domain of the splicing factor Prp18"/>
    <property type="match status" value="1"/>
</dbReference>
<organism evidence="3 4">
    <name type="scientific">Diploptera punctata</name>
    <name type="common">Pacific beetle cockroach</name>
    <dbReference type="NCBI Taxonomy" id="6984"/>
    <lineage>
        <taxon>Eukaryota</taxon>
        <taxon>Metazoa</taxon>
        <taxon>Ecdysozoa</taxon>
        <taxon>Arthropoda</taxon>
        <taxon>Hexapoda</taxon>
        <taxon>Insecta</taxon>
        <taxon>Pterygota</taxon>
        <taxon>Neoptera</taxon>
        <taxon>Polyneoptera</taxon>
        <taxon>Dictyoptera</taxon>
        <taxon>Blattodea</taxon>
        <taxon>Blaberoidea</taxon>
        <taxon>Blaberidae</taxon>
        <taxon>Diplopterinae</taxon>
        <taxon>Diploptera</taxon>
    </lineage>
</organism>
<dbReference type="Pfam" id="PF07304">
    <property type="entry name" value="SRA1"/>
    <property type="match status" value="1"/>
</dbReference>
<evidence type="ECO:0000256" key="1">
    <source>
        <dbReference type="SAM" id="MobiDB-lite"/>
    </source>
</evidence>
<sequence length="224" mass="24863">MNSNSTHDNNDETKTTKATYDPGWNDPPLFSFDTVNTTLQSKSAKKTLLNKRVAFPMTSQQSSTKSPTTLTSMPPTTNSSIAPAASPSSGHANKTELSGSTDCMDKEEALHKVLHIFDEVLMGASEKLKKNDVEIRRRLDIMKKMWEEDKLKPEIHVKMVQLSEALSSGNGEHADHIHMSLMVDHVSLCSPWMVGVRQLIHHVKSQSTIPEQEQSSTGIPLIEK</sequence>
<gene>
    <name evidence="3" type="ORF">L9F63_026989</name>
</gene>
<dbReference type="Proteomes" id="UP001233999">
    <property type="component" value="Unassembled WGS sequence"/>
</dbReference>
<reference evidence="3" key="1">
    <citation type="journal article" date="2023" name="IScience">
        <title>Live-bearing cockroach genome reveals convergent evolutionary mechanisms linked to viviparity in insects and beyond.</title>
        <authorList>
            <person name="Fouks B."/>
            <person name="Harrison M.C."/>
            <person name="Mikhailova A.A."/>
            <person name="Marchal E."/>
            <person name="English S."/>
            <person name="Carruthers M."/>
            <person name="Jennings E.C."/>
            <person name="Chiamaka E.L."/>
            <person name="Frigard R.A."/>
            <person name="Pippel M."/>
            <person name="Attardo G.M."/>
            <person name="Benoit J.B."/>
            <person name="Bornberg-Bauer E."/>
            <person name="Tobe S.S."/>
        </authorList>
    </citation>
    <scope>NUCLEOTIDE SEQUENCE</scope>
    <source>
        <strain evidence="3">Stay&amp;Tobe</strain>
    </source>
</reference>
<accession>A0AAD8AEH9</accession>
<evidence type="ECO:0000313" key="3">
    <source>
        <dbReference type="EMBL" id="KAJ9597121.1"/>
    </source>
</evidence>
<feature type="compositionally biased region" description="Low complexity" evidence="1">
    <location>
        <begin position="56"/>
        <end position="89"/>
    </location>
</feature>
<proteinExistence type="predicted"/>
<feature type="domain" description="SRA1/Sec31" evidence="2">
    <location>
        <begin position="75"/>
        <end position="207"/>
    </location>
</feature>
<dbReference type="AlphaFoldDB" id="A0AAD8AEH9"/>
<evidence type="ECO:0000259" key="2">
    <source>
        <dbReference type="Pfam" id="PF07304"/>
    </source>
</evidence>
<dbReference type="EMBL" id="JASPKZ010001772">
    <property type="protein sequence ID" value="KAJ9597121.1"/>
    <property type="molecule type" value="Genomic_DNA"/>
</dbReference>
<dbReference type="GO" id="GO:0006357">
    <property type="term" value="P:regulation of transcription by RNA polymerase II"/>
    <property type="evidence" value="ECO:0007669"/>
    <property type="project" value="InterPro"/>
</dbReference>
<dbReference type="GO" id="GO:0003713">
    <property type="term" value="F:transcription coactivator activity"/>
    <property type="evidence" value="ECO:0007669"/>
    <property type="project" value="InterPro"/>
</dbReference>
<dbReference type="InterPro" id="IPR040243">
    <property type="entry name" value="Steroid_recept_RNA_1"/>
</dbReference>
<feature type="compositionally biased region" description="Polar residues" evidence="1">
    <location>
        <begin position="90"/>
        <end position="100"/>
    </location>
</feature>
<protein>
    <recommendedName>
        <fullName evidence="2">SRA1/Sec31 domain-containing protein</fullName>
    </recommendedName>
</protein>
<dbReference type="InterPro" id="IPR009917">
    <property type="entry name" value="SRA1/Sec31"/>
</dbReference>
<reference evidence="3" key="2">
    <citation type="submission" date="2023-05" db="EMBL/GenBank/DDBJ databases">
        <authorList>
            <person name="Fouks B."/>
        </authorList>
    </citation>
    <scope>NUCLEOTIDE SEQUENCE</scope>
    <source>
        <strain evidence="3">Stay&amp;Tobe</strain>
        <tissue evidence="3">Testes</tissue>
    </source>
</reference>
<feature type="region of interest" description="Disordered" evidence="1">
    <location>
        <begin position="53"/>
        <end position="100"/>
    </location>
</feature>